<dbReference type="GO" id="GO:1904115">
    <property type="term" value="C:axon cytoplasm"/>
    <property type="evidence" value="ECO:0007669"/>
    <property type="project" value="GOC"/>
</dbReference>
<reference evidence="12" key="1">
    <citation type="submission" date="2019-11" db="UniProtKB">
        <authorList>
            <consortium name="WormBaseParasite"/>
        </authorList>
    </citation>
    <scope>IDENTIFICATION</scope>
</reference>
<evidence type="ECO:0000256" key="5">
    <source>
        <dbReference type="ARBA" id="ARBA00022737"/>
    </source>
</evidence>
<feature type="region of interest" description="Disordered" evidence="9">
    <location>
        <begin position="744"/>
        <end position="801"/>
    </location>
</feature>
<dbReference type="InterPro" id="IPR058898">
    <property type="entry name" value="Mu_AP3"/>
</dbReference>
<feature type="compositionally biased region" description="Acidic residues" evidence="9">
    <location>
        <begin position="939"/>
        <end position="949"/>
    </location>
</feature>
<dbReference type="GO" id="GO:0048499">
    <property type="term" value="P:synaptic vesicle membrane organization"/>
    <property type="evidence" value="ECO:0007669"/>
    <property type="project" value="TreeGrafter"/>
</dbReference>
<feature type="chain" id="PRO_5024438496" description="AP-3 complex subunit delta" evidence="10">
    <location>
        <begin position="23"/>
        <end position="1156"/>
    </location>
</feature>
<protein>
    <recommendedName>
        <fullName evidence="3 8">AP-3 complex subunit delta</fullName>
    </recommendedName>
</protein>
<dbReference type="PANTHER" id="PTHR22781">
    <property type="entry name" value="DELTA ADAPTIN-RELATED"/>
    <property type="match status" value="1"/>
</dbReference>
<feature type="signal peptide" evidence="10">
    <location>
        <begin position="1"/>
        <end position="22"/>
    </location>
</feature>
<feature type="domain" description="AP-3 complex subunit delta" evidence="11">
    <location>
        <begin position="805"/>
        <end position="961"/>
    </location>
</feature>
<dbReference type="FunFam" id="1.25.10.10:FF:000251">
    <property type="entry name" value="AP-3 complex subunit delta"/>
    <property type="match status" value="1"/>
</dbReference>
<dbReference type="InterPro" id="IPR002553">
    <property type="entry name" value="Clathrin/coatomer_adapt-like_N"/>
</dbReference>
<feature type="compositionally biased region" description="Low complexity" evidence="9">
    <location>
        <begin position="755"/>
        <end position="768"/>
    </location>
</feature>
<dbReference type="GO" id="GO:0098830">
    <property type="term" value="C:presynaptic endosome"/>
    <property type="evidence" value="ECO:0007669"/>
    <property type="project" value="TreeGrafter"/>
</dbReference>
<feature type="compositionally biased region" description="Pro residues" evidence="9">
    <location>
        <begin position="636"/>
        <end position="645"/>
    </location>
</feature>
<keyword evidence="5" id="KW-0677">Repeat</keyword>
<name>A0A5K3FME3_MESCO</name>
<evidence type="ECO:0000256" key="10">
    <source>
        <dbReference type="SAM" id="SignalP"/>
    </source>
</evidence>
<feature type="region of interest" description="Disordered" evidence="9">
    <location>
        <begin position="819"/>
        <end position="1035"/>
    </location>
</feature>
<dbReference type="AlphaFoldDB" id="A0A5K3FME3"/>
<accession>A0A5K3FME3</accession>
<dbReference type="Pfam" id="PF06375">
    <property type="entry name" value="AP3D1"/>
    <property type="match status" value="1"/>
</dbReference>
<feature type="compositionally biased region" description="Basic residues" evidence="9">
    <location>
        <begin position="892"/>
        <end position="902"/>
    </location>
</feature>
<dbReference type="SUPFAM" id="SSF48371">
    <property type="entry name" value="ARM repeat"/>
    <property type="match status" value="1"/>
</dbReference>
<dbReference type="GO" id="GO:0016182">
    <property type="term" value="P:synaptic vesicle budding from endosome"/>
    <property type="evidence" value="ECO:0007669"/>
    <property type="project" value="TreeGrafter"/>
</dbReference>
<dbReference type="SMART" id="SM01354">
    <property type="entry name" value="BLVR"/>
    <property type="match status" value="1"/>
</dbReference>
<evidence type="ECO:0000256" key="9">
    <source>
        <dbReference type="SAM" id="MobiDB-lite"/>
    </source>
</evidence>
<sequence length="1156" mass="126090">MVYTYWCRRLLFVCFALMALSAVKSTLERALDKDLSDLVRGIRAHKDDEAKYIHDCIDEIKNELKSGSIAAKANATNKLAYLQMLGYDISWAAFNIIEVMSSPKFSFKRIGYLAASQSFGEHTDVLMLTTNLIRKDLNSGKLYDTSVALSGLSCFVTPDLARDLCDDVLALTMSPKPYIAKKAVLLLYKIFLKNPDALRTAFPRLRKKLEDPDPGVQSAAVNVICELARKNPQNYLSLSPVFFKLMTSSTNNWVLIKIIKLFGALTPLEPRLGKKLIEPLTNLIHNTSAMSLLYECINTVLAGVPDHHASIQLCVQKLRILIEDSDQNLKYLGLLAMNKILRHHPKSVQAHKDLILACLEDKDESIRLRALDLLHGMVTKTNLIEIVKSLVRHLNSPDIGNYFRSELISTIVRICSQENYHYVVSFEWYVSVLIELAQLNTNRTGELLANQLLDVAVRVASVRQFAVGQMAIFLRSCKSMMTHSNQASLHDVIYAAAWICGEYAGFLEEPRETLEAMLETASFIDLPGHIQSVLVLNCLKLYCKLVAAWFAQTTGGCDVLSDPPPPPPESIDASADLRALVDRLLELTAFLMDKISLFVHSANLEAQERAVSIHQLLHLVVKRLTKLRATASTSPLPQPPPPPPTSTCGGGGGGGGDEDVVDLLGIDADDSLDPLSAVRKTASAADDAPTPATDSTQPPPSSDLLNGVHGVLVELGGLFAGEVHPVAAKAQRKVPLPEGLDLDAWINEPPPPPKLTLASPSSLLPTDAPLDRHKKRSKKGVIGESATGGIFSGLVEPEGPKPVKLTQAELDEMRKQRLLLQESNPHYLKSTKKRSQGSVSEEPEAPPVVEAPSTDVPKTPKLASSDKFAMEMQKQLKEIGRQKAKTPTGTRGKARKGQRPRKERVPVPEESEEAVDFPTSVPVSTVVDLPEGVTPNDVDSPDEESELDPNDPHRLLNIQLDIPSMEEATLDTPSRPSTDTKKTLQTRNKKKKASKVNGTSGVGGAQARKEPSRRHVQSNDQRGEIKQPRSDQPPVISEEAFVDLLSNFKAVTAARAKVRCPATAEALSAGNSHLLEPTFVSLLGALSKAASLSVVERVGTSASVYAEVATTPVCVLIKLSTSTGSVSIEAKSEDETASTDLVQRVKTLVKGFRPAE</sequence>
<evidence type="ECO:0000256" key="8">
    <source>
        <dbReference type="PIRNR" id="PIRNR037092"/>
    </source>
</evidence>
<organism evidence="12">
    <name type="scientific">Mesocestoides corti</name>
    <name type="common">Flatworm</name>
    <dbReference type="NCBI Taxonomy" id="53468"/>
    <lineage>
        <taxon>Eukaryota</taxon>
        <taxon>Metazoa</taxon>
        <taxon>Spiralia</taxon>
        <taxon>Lophotrochozoa</taxon>
        <taxon>Platyhelminthes</taxon>
        <taxon>Cestoda</taxon>
        <taxon>Eucestoda</taxon>
        <taxon>Cyclophyllidea</taxon>
        <taxon>Mesocestoididae</taxon>
        <taxon>Mesocestoides</taxon>
    </lineage>
</organism>
<evidence type="ECO:0000256" key="1">
    <source>
        <dbReference type="ARBA" id="ARBA00004308"/>
    </source>
</evidence>
<keyword evidence="8" id="KW-0333">Golgi apparatus</keyword>
<proteinExistence type="inferred from homology"/>
<dbReference type="WBParaSite" id="MCU_008958-RB">
    <property type="protein sequence ID" value="MCU_008958-RB"/>
    <property type="gene ID" value="MCU_008958"/>
</dbReference>
<dbReference type="InterPro" id="IPR010474">
    <property type="entry name" value="AP3D_dom_metazoa"/>
</dbReference>
<evidence type="ECO:0000256" key="7">
    <source>
        <dbReference type="ARBA" id="ARBA00023136"/>
    </source>
</evidence>
<feature type="region of interest" description="Disordered" evidence="9">
    <location>
        <begin position="631"/>
        <end position="661"/>
    </location>
</feature>
<comment type="subcellular location">
    <subcellularLocation>
        <location evidence="1">Endomembrane system</location>
    </subcellularLocation>
    <subcellularLocation>
        <location evidence="8">Golgi apparatus</location>
    </subcellularLocation>
</comment>
<dbReference type="InterPro" id="IPR011989">
    <property type="entry name" value="ARM-like"/>
</dbReference>
<evidence type="ECO:0000256" key="3">
    <source>
        <dbReference type="ARBA" id="ARBA00015717"/>
    </source>
</evidence>
<dbReference type="GO" id="GO:0005794">
    <property type="term" value="C:Golgi apparatus"/>
    <property type="evidence" value="ECO:0007669"/>
    <property type="project" value="UniProtKB-SubCell"/>
</dbReference>
<evidence type="ECO:0000313" key="12">
    <source>
        <dbReference type="WBParaSite" id="MCU_008958-RB"/>
    </source>
</evidence>
<dbReference type="GO" id="GO:0010008">
    <property type="term" value="C:endosome membrane"/>
    <property type="evidence" value="ECO:0007669"/>
    <property type="project" value="TreeGrafter"/>
</dbReference>
<feature type="compositionally biased region" description="Low complexity" evidence="9">
    <location>
        <begin position="681"/>
        <end position="707"/>
    </location>
</feature>
<keyword evidence="6 8" id="KW-0653">Protein transport</keyword>
<dbReference type="InterPro" id="IPR016024">
    <property type="entry name" value="ARM-type_fold"/>
</dbReference>
<dbReference type="Pfam" id="PF01602">
    <property type="entry name" value="Adaptin_N"/>
    <property type="match status" value="1"/>
</dbReference>
<dbReference type="GO" id="GO:0006623">
    <property type="term" value="P:protein targeting to vacuole"/>
    <property type="evidence" value="ECO:0007669"/>
    <property type="project" value="TreeGrafter"/>
</dbReference>
<dbReference type="GO" id="GO:0006896">
    <property type="term" value="P:Golgi to vacuole transport"/>
    <property type="evidence" value="ECO:0007669"/>
    <property type="project" value="TreeGrafter"/>
</dbReference>
<dbReference type="GO" id="GO:0048490">
    <property type="term" value="P:anterograde synaptic vesicle transport"/>
    <property type="evidence" value="ECO:0007669"/>
    <property type="project" value="TreeGrafter"/>
</dbReference>
<dbReference type="GO" id="GO:0043195">
    <property type="term" value="C:terminal bouton"/>
    <property type="evidence" value="ECO:0007669"/>
    <property type="project" value="TreeGrafter"/>
</dbReference>
<dbReference type="InterPro" id="IPR017105">
    <property type="entry name" value="AP3_complex_dsu"/>
</dbReference>
<comment type="subunit">
    <text evidence="8">Adaptor protein complex 3 (AP-3) is a heterotetramer.</text>
</comment>
<keyword evidence="4 8" id="KW-0813">Transport</keyword>
<evidence type="ECO:0000256" key="2">
    <source>
        <dbReference type="ARBA" id="ARBA00006613"/>
    </source>
</evidence>
<dbReference type="PANTHER" id="PTHR22781:SF12">
    <property type="entry name" value="AP-3 COMPLEX SUBUNIT DELTA-1"/>
    <property type="match status" value="1"/>
</dbReference>
<evidence type="ECO:0000259" key="11">
    <source>
        <dbReference type="SMART" id="SM01354"/>
    </source>
</evidence>
<feature type="region of interest" description="Disordered" evidence="9">
    <location>
        <begin position="679"/>
        <end position="707"/>
    </location>
</feature>
<evidence type="ECO:0000256" key="6">
    <source>
        <dbReference type="ARBA" id="ARBA00022927"/>
    </source>
</evidence>
<keyword evidence="10" id="KW-0732">Signal</keyword>
<evidence type="ECO:0000256" key="4">
    <source>
        <dbReference type="ARBA" id="ARBA00022448"/>
    </source>
</evidence>
<dbReference type="Pfam" id="PF26171">
    <property type="entry name" value="Mu_AP3"/>
    <property type="match status" value="1"/>
</dbReference>
<dbReference type="PIRSF" id="PIRSF037092">
    <property type="entry name" value="AP3_complex_delta"/>
    <property type="match status" value="1"/>
</dbReference>
<dbReference type="GO" id="GO:0030123">
    <property type="term" value="C:AP-3 adaptor complex"/>
    <property type="evidence" value="ECO:0007669"/>
    <property type="project" value="InterPro"/>
</dbReference>
<dbReference type="Gene3D" id="1.25.10.10">
    <property type="entry name" value="Leucine-rich Repeat Variant"/>
    <property type="match status" value="1"/>
</dbReference>
<keyword evidence="7" id="KW-0472">Membrane</keyword>
<comment type="similarity">
    <text evidence="2 8">Belongs to the adaptor complexes large subunit family.</text>
</comment>
<dbReference type="GO" id="GO:0098943">
    <property type="term" value="P:neurotransmitter receptor transport, postsynaptic endosome to lysosome"/>
    <property type="evidence" value="ECO:0007669"/>
    <property type="project" value="TreeGrafter"/>
</dbReference>